<dbReference type="OrthoDB" id="8534453at2"/>
<dbReference type="Gene3D" id="1.10.510.10">
    <property type="entry name" value="Transferase(Phosphotransferase) domain 1"/>
    <property type="match status" value="1"/>
</dbReference>
<protein>
    <submittedName>
        <fullName evidence="1">Lipopolysaccharide kinase (Kdo/WaaP) family protein</fullName>
    </submittedName>
</protein>
<dbReference type="RefSeq" id="WP_074936460.1">
    <property type="nucleotide sequence ID" value="NZ_FOWP01000001.1"/>
</dbReference>
<dbReference type="AlphaFoldDB" id="A0A1I5JJF0"/>
<dbReference type="InterPro" id="IPR011009">
    <property type="entry name" value="Kinase-like_dom_sf"/>
</dbReference>
<dbReference type="EMBL" id="FOWP01000001">
    <property type="protein sequence ID" value="SFO72934.1"/>
    <property type="molecule type" value="Genomic_DNA"/>
</dbReference>
<proteinExistence type="predicted"/>
<dbReference type="Proteomes" id="UP000182400">
    <property type="component" value="Unassembled WGS sequence"/>
</dbReference>
<evidence type="ECO:0000313" key="2">
    <source>
        <dbReference type="Proteomes" id="UP000182400"/>
    </source>
</evidence>
<accession>A0A1I5JJF0</accession>
<dbReference type="STRING" id="658457.SAMN05216601_101477"/>
<organism evidence="1 2">
    <name type="scientific">Ectopseudomonas composti</name>
    <dbReference type="NCBI Taxonomy" id="658457"/>
    <lineage>
        <taxon>Bacteria</taxon>
        <taxon>Pseudomonadati</taxon>
        <taxon>Pseudomonadota</taxon>
        <taxon>Gammaproteobacteria</taxon>
        <taxon>Pseudomonadales</taxon>
        <taxon>Pseudomonadaceae</taxon>
        <taxon>Ectopseudomonas</taxon>
    </lineage>
</organism>
<name>A0A1I5JJF0_9GAMM</name>
<gene>
    <name evidence="1" type="ORF">SAMN05216601_101477</name>
</gene>
<reference evidence="1 2" key="1">
    <citation type="submission" date="2016-10" db="EMBL/GenBank/DDBJ databases">
        <authorList>
            <person name="de Groot N.N."/>
        </authorList>
    </citation>
    <scope>NUCLEOTIDE SEQUENCE [LARGE SCALE GENOMIC DNA]</scope>
    <source>
        <strain evidence="1 2">CCUG 59231</strain>
    </source>
</reference>
<keyword evidence="1" id="KW-0418">Kinase</keyword>
<keyword evidence="1" id="KW-0808">Transferase</keyword>
<dbReference type="SUPFAM" id="SSF56112">
    <property type="entry name" value="Protein kinase-like (PK-like)"/>
    <property type="match status" value="1"/>
</dbReference>
<evidence type="ECO:0000313" key="1">
    <source>
        <dbReference type="EMBL" id="SFO72934.1"/>
    </source>
</evidence>
<sequence>MTTALQLTTESFQQLIKGTQTIEEDSYGPKVYRFDNGDYLKLFRRKRLLSSALLVPYSVRFWRNAKRLQQLGIPTVTPLQLFKLPQAGWTAVRYKALSGVTLRSLYEQTQGIDAAQLEQIADFFRILHKKGIYFRSMHLGNIVLTPSKQLGLIDIADLTFQSRPLSRNKILRNLGHFERYLKYNDLKTAFPYEALCKKVLSG</sequence>
<dbReference type="GO" id="GO:0016301">
    <property type="term" value="F:kinase activity"/>
    <property type="evidence" value="ECO:0007669"/>
    <property type="project" value="UniProtKB-KW"/>
</dbReference>